<reference evidence="2" key="1">
    <citation type="submission" date="2017-10" db="EMBL/GenBank/DDBJ databases">
        <title>Rapid genome shrinkage in a self-fertile nematode reveals novel sperm competition proteins.</title>
        <authorList>
            <person name="Yin D."/>
            <person name="Schwarz E.M."/>
            <person name="Thomas C.G."/>
            <person name="Felde R.L."/>
            <person name="Korf I.F."/>
            <person name="Cutter A.D."/>
            <person name="Schartner C.M."/>
            <person name="Ralston E.J."/>
            <person name="Meyer B.J."/>
            <person name="Haag E.S."/>
        </authorList>
    </citation>
    <scope>NUCLEOTIDE SEQUENCE [LARGE SCALE GENOMIC DNA]</scope>
    <source>
        <strain evidence="2">JU1422</strain>
    </source>
</reference>
<organism evidence="1 2">
    <name type="scientific">Caenorhabditis nigoni</name>
    <dbReference type="NCBI Taxonomy" id="1611254"/>
    <lineage>
        <taxon>Eukaryota</taxon>
        <taxon>Metazoa</taxon>
        <taxon>Ecdysozoa</taxon>
        <taxon>Nematoda</taxon>
        <taxon>Chromadorea</taxon>
        <taxon>Rhabditida</taxon>
        <taxon>Rhabditina</taxon>
        <taxon>Rhabditomorpha</taxon>
        <taxon>Rhabditoidea</taxon>
        <taxon>Rhabditidae</taxon>
        <taxon>Peloderinae</taxon>
        <taxon>Caenorhabditis</taxon>
    </lineage>
</organism>
<dbReference type="Proteomes" id="UP000230233">
    <property type="component" value="Chromosome X"/>
</dbReference>
<sequence length="69" mass="8204">MSLTVAEINRLEFSRFEKITIFDRLFFRFARALLPAKAHKRNLLSNILKCLKKQKFHKTRVATKLRNGK</sequence>
<protein>
    <submittedName>
        <fullName evidence="1">Uncharacterized protein</fullName>
    </submittedName>
</protein>
<accession>A0A2G5SLM8</accession>
<comment type="caution">
    <text evidence="1">The sequence shown here is derived from an EMBL/GenBank/DDBJ whole genome shotgun (WGS) entry which is preliminary data.</text>
</comment>
<name>A0A2G5SLM8_9PELO</name>
<evidence type="ECO:0000313" key="2">
    <source>
        <dbReference type="Proteomes" id="UP000230233"/>
    </source>
</evidence>
<proteinExistence type="predicted"/>
<evidence type="ECO:0000313" key="1">
    <source>
        <dbReference type="EMBL" id="PIC15832.1"/>
    </source>
</evidence>
<dbReference type="EMBL" id="PDUG01000006">
    <property type="protein sequence ID" value="PIC15832.1"/>
    <property type="molecule type" value="Genomic_DNA"/>
</dbReference>
<gene>
    <name evidence="1" type="primary">Cnig_chr_X.g22657</name>
    <name evidence="1" type="ORF">B9Z55_022657</name>
</gene>
<keyword evidence="2" id="KW-1185">Reference proteome</keyword>
<dbReference type="AlphaFoldDB" id="A0A2G5SLM8"/>